<reference evidence="2" key="1">
    <citation type="submission" date="2023-03" db="EMBL/GenBank/DDBJ databases">
        <authorList>
            <person name="Steffen K."/>
            <person name="Cardenas P."/>
        </authorList>
    </citation>
    <scope>NUCLEOTIDE SEQUENCE</scope>
</reference>
<dbReference type="Gene3D" id="2.60.120.10">
    <property type="entry name" value="Jelly Rolls"/>
    <property type="match status" value="1"/>
</dbReference>
<dbReference type="PANTHER" id="PTHR12461">
    <property type="entry name" value="HYPOXIA-INDUCIBLE FACTOR 1 ALPHA INHIBITOR-RELATED"/>
    <property type="match status" value="1"/>
</dbReference>
<dbReference type="GO" id="GO:0036140">
    <property type="term" value="F:[protein]-asparagine 3-dioxygenase activity"/>
    <property type="evidence" value="ECO:0007669"/>
    <property type="project" value="TreeGrafter"/>
</dbReference>
<protein>
    <submittedName>
        <fullName evidence="2">Hypoxia-inducible factor 1-alpha inhibitor</fullName>
    </submittedName>
</protein>
<dbReference type="InterPro" id="IPR027452">
    <property type="entry name" value="FIH-1_dom_II"/>
</dbReference>
<dbReference type="GO" id="GO:0036139">
    <property type="term" value="F:peptidyl-histidine dioxygenase activity"/>
    <property type="evidence" value="ECO:0007669"/>
    <property type="project" value="TreeGrafter"/>
</dbReference>
<dbReference type="EMBL" id="CASHTH010002207">
    <property type="protein sequence ID" value="CAI8026311.1"/>
    <property type="molecule type" value="Genomic_DNA"/>
</dbReference>
<dbReference type="InterPro" id="IPR003347">
    <property type="entry name" value="JmjC_dom"/>
</dbReference>
<sequence>METTVDTESGLKRFSFQVKPVQRLHWEDTAADHLVTHEEPVILTGTNVVTPALRWTLPYLEENMGSTKHTVYLSKSRTFMYYDEKKVGAFPEFREPMKKREWTFSKFVDELKSHMGRKDEYIYYQDALTDAVGTSIKHDFLHFNWKWLNDRRQRYNWGQLTTNLLLISQPGNITPCHYDEQHNYFCQVIQNIVFFKVMGEKRCLLFSPANFSKLYPYPVAHPCDRQSQVDFEYPDYKKFPRFRDVDAFECIVKPGDVLYIPMYCQLIMRDSQKKQCQNNKSGPVPSKINYPLNEQQKVAITRNIEKMLNEALQDPAERVHRMLLCFARA</sequence>
<feature type="domain" description="JmjC" evidence="1">
    <location>
        <begin position="133"/>
        <end position="315"/>
    </location>
</feature>
<dbReference type="Proteomes" id="UP001174909">
    <property type="component" value="Unassembled WGS sequence"/>
</dbReference>
<name>A0AA35SCX0_GEOBA</name>
<gene>
    <name evidence="2" type="ORF">GBAR_LOCUS15122</name>
</gene>
<dbReference type="Gene3D" id="1.10.287.1010">
    <property type="entry name" value="Clavaminate synthase-like"/>
    <property type="match status" value="1"/>
</dbReference>
<dbReference type="InterPro" id="IPR014710">
    <property type="entry name" value="RmlC-like_jellyroll"/>
</dbReference>
<dbReference type="FunFam" id="2.60.120.10:FF:000042">
    <property type="entry name" value="Hypoxia-inducible factor 1-alpha inhibitor"/>
    <property type="match status" value="1"/>
</dbReference>
<dbReference type="GO" id="GO:0071532">
    <property type="term" value="F:ankyrin repeat binding"/>
    <property type="evidence" value="ECO:0007669"/>
    <property type="project" value="TreeGrafter"/>
</dbReference>
<evidence type="ECO:0000259" key="1">
    <source>
        <dbReference type="PROSITE" id="PS51184"/>
    </source>
</evidence>
<dbReference type="InterPro" id="IPR041667">
    <property type="entry name" value="Cupin_8"/>
</dbReference>
<organism evidence="2 3">
    <name type="scientific">Geodia barretti</name>
    <name type="common">Barrett's horny sponge</name>
    <dbReference type="NCBI Taxonomy" id="519541"/>
    <lineage>
        <taxon>Eukaryota</taxon>
        <taxon>Metazoa</taxon>
        <taxon>Porifera</taxon>
        <taxon>Demospongiae</taxon>
        <taxon>Heteroscleromorpha</taxon>
        <taxon>Tetractinellida</taxon>
        <taxon>Astrophorina</taxon>
        <taxon>Geodiidae</taxon>
        <taxon>Geodia</taxon>
    </lineage>
</organism>
<dbReference type="SUPFAM" id="SSF51197">
    <property type="entry name" value="Clavaminate synthase-like"/>
    <property type="match status" value="1"/>
</dbReference>
<evidence type="ECO:0000313" key="3">
    <source>
        <dbReference type="Proteomes" id="UP001174909"/>
    </source>
</evidence>
<dbReference type="GO" id="GO:0005634">
    <property type="term" value="C:nucleus"/>
    <property type="evidence" value="ECO:0007669"/>
    <property type="project" value="TreeGrafter"/>
</dbReference>
<proteinExistence type="predicted"/>
<dbReference type="Pfam" id="PF13621">
    <property type="entry name" value="Cupin_8"/>
    <property type="match status" value="1"/>
</dbReference>
<evidence type="ECO:0000313" key="2">
    <source>
        <dbReference type="EMBL" id="CAI8026311.1"/>
    </source>
</evidence>
<dbReference type="PROSITE" id="PS51184">
    <property type="entry name" value="JMJC"/>
    <property type="match status" value="1"/>
</dbReference>
<dbReference type="GO" id="GO:0005737">
    <property type="term" value="C:cytoplasm"/>
    <property type="evidence" value="ECO:0007669"/>
    <property type="project" value="TreeGrafter"/>
</dbReference>
<dbReference type="PANTHER" id="PTHR12461:SF105">
    <property type="entry name" value="HYPOXIA-INDUCIBLE FACTOR 1-ALPHA INHIBITOR"/>
    <property type="match status" value="1"/>
</dbReference>
<dbReference type="GO" id="GO:0045746">
    <property type="term" value="P:negative regulation of Notch signaling pathway"/>
    <property type="evidence" value="ECO:0007669"/>
    <property type="project" value="TreeGrafter"/>
</dbReference>
<dbReference type="AlphaFoldDB" id="A0AA35SCX0"/>
<comment type="caution">
    <text evidence="2">The sequence shown here is derived from an EMBL/GenBank/DDBJ whole genome shotgun (WGS) entry which is preliminary data.</text>
</comment>
<keyword evidence="3" id="KW-1185">Reference proteome</keyword>
<dbReference type="SMART" id="SM00558">
    <property type="entry name" value="JmjC"/>
    <property type="match status" value="1"/>
</dbReference>
<accession>A0AA35SCX0</accession>